<organism evidence="2 3">
    <name type="scientific">Aspergillus versicolor CBS 583.65</name>
    <dbReference type="NCBI Taxonomy" id="1036611"/>
    <lineage>
        <taxon>Eukaryota</taxon>
        <taxon>Fungi</taxon>
        <taxon>Dikarya</taxon>
        <taxon>Ascomycota</taxon>
        <taxon>Pezizomycotina</taxon>
        <taxon>Eurotiomycetes</taxon>
        <taxon>Eurotiomycetidae</taxon>
        <taxon>Eurotiales</taxon>
        <taxon>Aspergillaceae</taxon>
        <taxon>Aspergillus</taxon>
        <taxon>Aspergillus subgen. Nidulantes</taxon>
    </lineage>
</organism>
<evidence type="ECO:0000313" key="3">
    <source>
        <dbReference type="Proteomes" id="UP000184073"/>
    </source>
</evidence>
<dbReference type="Proteomes" id="UP000184073">
    <property type="component" value="Unassembled WGS sequence"/>
</dbReference>
<dbReference type="VEuPathDB" id="FungiDB:ASPVEDRAFT_427373"/>
<evidence type="ECO:0000256" key="1">
    <source>
        <dbReference type="SAM" id="Phobius"/>
    </source>
</evidence>
<dbReference type="EMBL" id="KV878126">
    <property type="protein sequence ID" value="OJI97763.1"/>
    <property type="molecule type" value="Genomic_DNA"/>
</dbReference>
<evidence type="ECO:0000313" key="2">
    <source>
        <dbReference type="EMBL" id="OJI97763.1"/>
    </source>
</evidence>
<keyword evidence="1" id="KW-0472">Membrane</keyword>
<feature type="transmembrane region" description="Helical" evidence="1">
    <location>
        <begin position="40"/>
        <end position="62"/>
    </location>
</feature>
<accession>A0A1L9P8G6</accession>
<sequence>MFKYTLWKSIILETYPPRSVTAFESACSSASMLRRSFFPASFFLIACLIIIPTPIWTAFSLLSARISI</sequence>
<dbReference type="RefSeq" id="XP_040663526.1">
    <property type="nucleotide sequence ID" value="XM_040812655.1"/>
</dbReference>
<keyword evidence="1" id="KW-1133">Transmembrane helix</keyword>
<reference evidence="3" key="1">
    <citation type="journal article" date="2017" name="Genome Biol.">
        <title>Comparative genomics reveals high biological diversity and specific adaptations in the industrially and medically important fungal genus Aspergillus.</title>
        <authorList>
            <person name="de Vries R.P."/>
            <person name="Riley R."/>
            <person name="Wiebenga A."/>
            <person name="Aguilar-Osorio G."/>
            <person name="Amillis S."/>
            <person name="Uchima C.A."/>
            <person name="Anderluh G."/>
            <person name="Asadollahi M."/>
            <person name="Askin M."/>
            <person name="Barry K."/>
            <person name="Battaglia E."/>
            <person name="Bayram O."/>
            <person name="Benocci T."/>
            <person name="Braus-Stromeyer S.A."/>
            <person name="Caldana C."/>
            <person name="Canovas D."/>
            <person name="Cerqueira G.C."/>
            <person name="Chen F."/>
            <person name="Chen W."/>
            <person name="Choi C."/>
            <person name="Clum A."/>
            <person name="Dos Santos R.A."/>
            <person name="Damasio A.R."/>
            <person name="Diallinas G."/>
            <person name="Emri T."/>
            <person name="Fekete E."/>
            <person name="Flipphi M."/>
            <person name="Freyberg S."/>
            <person name="Gallo A."/>
            <person name="Gournas C."/>
            <person name="Habgood R."/>
            <person name="Hainaut M."/>
            <person name="Harispe M.L."/>
            <person name="Henrissat B."/>
            <person name="Hilden K.S."/>
            <person name="Hope R."/>
            <person name="Hossain A."/>
            <person name="Karabika E."/>
            <person name="Karaffa L."/>
            <person name="Karanyi Z."/>
            <person name="Krasevec N."/>
            <person name="Kuo A."/>
            <person name="Kusch H."/>
            <person name="LaButti K."/>
            <person name="Lagendijk E.L."/>
            <person name="Lapidus A."/>
            <person name="Levasseur A."/>
            <person name="Lindquist E."/>
            <person name="Lipzen A."/>
            <person name="Logrieco A.F."/>
            <person name="MacCabe A."/>
            <person name="Maekelae M.R."/>
            <person name="Malavazi I."/>
            <person name="Melin P."/>
            <person name="Meyer V."/>
            <person name="Mielnichuk N."/>
            <person name="Miskei M."/>
            <person name="Molnar A.P."/>
            <person name="Mule G."/>
            <person name="Ngan C.Y."/>
            <person name="Orejas M."/>
            <person name="Orosz E."/>
            <person name="Ouedraogo J.P."/>
            <person name="Overkamp K.M."/>
            <person name="Park H.-S."/>
            <person name="Perrone G."/>
            <person name="Piumi F."/>
            <person name="Punt P.J."/>
            <person name="Ram A.F."/>
            <person name="Ramon A."/>
            <person name="Rauscher S."/>
            <person name="Record E."/>
            <person name="Riano-Pachon D.M."/>
            <person name="Robert V."/>
            <person name="Roehrig J."/>
            <person name="Ruller R."/>
            <person name="Salamov A."/>
            <person name="Salih N.S."/>
            <person name="Samson R.A."/>
            <person name="Sandor E."/>
            <person name="Sanguinetti M."/>
            <person name="Schuetze T."/>
            <person name="Sepcic K."/>
            <person name="Shelest E."/>
            <person name="Sherlock G."/>
            <person name="Sophianopoulou V."/>
            <person name="Squina F.M."/>
            <person name="Sun H."/>
            <person name="Susca A."/>
            <person name="Todd R.B."/>
            <person name="Tsang A."/>
            <person name="Unkles S.E."/>
            <person name="van de Wiele N."/>
            <person name="van Rossen-Uffink D."/>
            <person name="Oliveira J.V."/>
            <person name="Vesth T.C."/>
            <person name="Visser J."/>
            <person name="Yu J.-H."/>
            <person name="Zhou M."/>
            <person name="Andersen M.R."/>
            <person name="Archer D.B."/>
            <person name="Baker S.E."/>
            <person name="Benoit I."/>
            <person name="Brakhage A.A."/>
            <person name="Braus G.H."/>
            <person name="Fischer R."/>
            <person name="Frisvad J.C."/>
            <person name="Goldman G.H."/>
            <person name="Houbraken J."/>
            <person name="Oakley B."/>
            <person name="Pocsi I."/>
            <person name="Scazzocchio C."/>
            <person name="Seiboth B."/>
            <person name="vanKuyk P.A."/>
            <person name="Wortman J."/>
            <person name="Dyer P.S."/>
            <person name="Grigoriev I.V."/>
        </authorList>
    </citation>
    <scope>NUCLEOTIDE SEQUENCE [LARGE SCALE GENOMIC DNA]</scope>
    <source>
        <strain evidence="3">CBS 583.65</strain>
    </source>
</reference>
<gene>
    <name evidence="2" type="ORF">ASPVEDRAFT_427373</name>
</gene>
<keyword evidence="1" id="KW-0812">Transmembrane</keyword>
<keyword evidence="3" id="KW-1185">Reference proteome</keyword>
<dbReference type="GeneID" id="63728166"/>
<protein>
    <submittedName>
        <fullName evidence="2">Uncharacterized protein</fullName>
    </submittedName>
</protein>
<dbReference type="AlphaFoldDB" id="A0A1L9P8G6"/>
<proteinExistence type="predicted"/>
<name>A0A1L9P8G6_ASPVE</name>